<dbReference type="PANTHER" id="PTHR13763">
    <property type="entry name" value="BREAST CANCER TYPE 1 SUSCEPTIBILITY PROTEIN BRCA1"/>
    <property type="match status" value="1"/>
</dbReference>
<dbReference type="InterPro" id="IPR013083">
    <property type="entry name" value="Znf_RING/FYVE/PHD"/>
</dbReference>
<evidence type="ECO:0000256" key="10">
    <source>
        <dbReference type="ARBA" id="ARBA00022771"/>
    </source>
</evidence>
<organism evidence="30 31">
    <name type="scientific">Pogonomyrmex barbatus</name>
    <name type="common">red harvester ant</name>
    <dbReference type="NCBI Taxonomy" id="144034"/>
    <lineage>
        <taxon>Eukaryota</taxon>
        <taxon>Metazoa</taxon>
        <taxon>Ecdysozoa</taxon>
        <taxon>Arthropoda</taxon>
        <taxon>Hexapoda</taxon>
        <taxon>Insecta</taxon>
        <taxon>Pterygota</taxon>
        <taxon>Neoptera</taxon>
        <taxon>Endopterygota</taxon>
        <taxon>Hymenoptera</taxon>
        <taxon>Apocrita</taxon>
        <taxon>Aculeata</taxon>
        <taxon>Formicoidea</taxon>
        <taxon>Formicidae</taxon>
        <taxon>Myrmicinae</taxon>
        <taxon>Pogonomyrmex</taxon>
    </lineage>
</organism>
<keyword evidence="14" id="KW-0007">Acetylation</keyword>
<dbReference type="SMART" id="SM00292">
    <property type="entry name" value="BRCT"/>
    <property type="match status" value="1"/>
</dbReference>
<evidence type="ECO:0000256" key="9">
    <source>
        <dbReference type="ARBA" id="ARBA00022763"/>
    </source>
</evidence>
<feature type="domain" description="BRCT" evidence="29">
    <location>
        <begin position="1438"/>
        <end position="1510"/>
    </location>
</feature>
<feature type="compositionally biased region" description="Polar residues" evidence="27">
    <location>
        <begin position="1214"/>
        <end position="1225"/>
    </location>
</feature>
<dbReference type="FunFam" id="3.40.50.10190:FF:000006">
    <property type="entry name" value="Breast cancer type 1 susceptibility protein homolog"/>
    <property type="match status" value="1"/>
</dbReference>
<keyword evidence="3" id="KW-0158">Chromosome</keyword>
<sequence length="1654" mass="186383">MTDRRTSNIERLSEAMKSLQKCLECTICLEPMTEPTKTRCGHSFCKTCIGTILLKKNVCCPLCKKCLNRRNISKDDHLQTCIEKFNKLVTAIKIDSNVDSKYIPYKATHARTRARNREKDRRSKPEIEEIVREDGLVATNDQVSCAPSTSAITEQSLANWSRVIEIGKEMKRTRRRKVKRLNVSIEKNRKPPRIVEDIRLSPRSRYDTSRIIASHNTSKMNMSNRLEEMNSQKQDAIDNSQNLSDAKASSETKKRTKSFDENKADNSNSIDSTMDISHITLEDGWKIRITNLNNDQVGKIIGSGGDTKENLQAQGREVVINYRDSLPRQRLTVLTPERLNESIRNDEISHDVSQTSADNFESSICSPVKKRAPGPRETNNVQETPNRTASSHLEFLTPKARLSLKRKTRTNNGDSPLLKEHLLSQHEEMIGDHKNVSPTSNDDGLSNRLKTVRRDLSLTITREDQDTISSDARLKNTVIEGNDRNVSRIMRSQDEELGRNYIGESTISTRKMSFSRKSGGIENRGRRSPIKFMQLGTLIRRRNVRYICLGTTKCERSMPAEVGVTAVCNMQKSIDKSEIYVAASPDSNDSQSSNVTVVENNHLANNHLSNANRAVSKESLIASPICKIASATSTPKKNVDPSKSSAIGNSLTNANQRLGGSIKNTAEDNARSFHRTPRADNLGAIHGLISHSRMSNSIKLLSPDKDSQLKFLEIDSPMSERELRRVGSTKSAIKENNFSEMKSSRLAASTSAKAQEPFVESPNKNRKRMRCANDRELSEEEFNDGCDSDESISSQSTIKNGYIESSKKSRSDRLDTSKKRRLSSSDDQDVIVISSVSEEQNASERKSKTTMPNSDSEMESATRSTKNLSRHNDEQCDRGNAPIINTRKCLVRQDSDENLRIRSITDKWRNEHDAMQKKLMREGENSQNSVTSTRQRPSEENLASQRSSTGTFETEKHKSVKSCQKSPKESMFESNSLFSSTNIDYMMQQLDSKDNMKSQKATDPSNDDTINRVLDRSESNLDSRRPSGSTSQKDMASQREKNSRENLLQDNFDEIIASVEQSQSEDVIPCTEQLDRNPNRPLAEQKSSNCLAMTDELYRTMQDSLIIPASSTTDMFEHHSSKNVRKPYTRTNIILRNSDKENVASNIKKRNFMNDQRDREGATASVDAIDKDSHKKIVSKYNASQEKGKSEERNVSIRLTDVDDNEGQRATAVGNESSSKNDVSEQDSLMNITQHQVQLQMFEEDLFGITDMRNQMRTTSQSNLSQQGQRTPKRRKQNIQGNTTPGEHLADEDDVVENTPEKKMKNNGNNVKAVDSREKMTFLSPIPKAVERTSSISGSCQTIRSSSSRNGANTPTDLFGMYPSAQSTPMLAHNTTTMNRANVSGGNKRSERVESSGSVLLAKQLVDGKTLENVRRQPDRQDLCFVCSGLSAAQIATVKEFAAKYNASYVNQFDRNVTHVVVKTTGEQNAARSTLKYLQGIAHRKWIVSYRWIEDCTRQQKLLNEVAYEATTYNDSVYGAGPRNSRLRDKGLFEGFTFLCVGPYDNVSLEQYQDLLLAIGATVVDSFEILAKMGGMKGIVIQDNVHDNKVIEHWYRTTKAAPILVDWIVECIGHYRLFKLTSYINYISPQDFCAIGYPRELVEEEEEEEYSDDE</sequence>
<dbReference type="InterPro" id="IPR018957">
    <property type="entry name" value="Znf_C3HC4_RING-type"/>
</dbReference>
<dbReference type="Pfam" id="PF00097">
    <property type="entry name" value="zf-C3HC4"/>
    <property type="match status" value="1"/>
</dbReference>
<gene>
    <name evidence="31" type="primary">LOC105426732</name>
</gene>
<dbReference type="GeneID" id="105426732"/>
<keyword evidence="23" id="KW-0539">Nucleus</keyword>
<evidence type="ECO:0000256" key="5">
    <source>
        <dbReference type="ARBA" id="ARBA00022516"/>
    </source>
</evidence>
<keyword evidence="5" id="KW-0444">Lipid biosynthesis</keyword>
<dbReference type="PROSITE" id="PS50089">
    <property type="entry name" value="ZF_RING_2"/>
    <property type="match status" value="1"/>
</dbReference>
<evidence type="ECO:0000256" key="14">
    <source>
        <dbReference type="ARBA" id="ARBA00022990"/>
    </source>
</evidence>
<evidence type="ECO:0000256" key="17">
    <source>
        <dbReference type="ARBA" id="ARBA00023125"/>
    </source>
</evidence>
<dbReference type="PROSITE" id="PS50172">
    <property type="entry name" value="BRCT"/>
    <property type="match status" value="2"/>
</dbReference>
<keyword evidence="19" id="KW-0275">Fatty acid biosynthesis</keyword>
<evidence type="ECO:0000256" key="25">
    <source>
        <dbReference type="ARBA" id="ARBA00031556"/>
    </source>
</evidence>
<evidence type="ECO:0000256" key="23">
    <source>
        <dbReference type="ARBA" id="ARBA00023242"/>
    </source>
</evidence>
<feature type="region of interest" description="Disordered" evidence="27">
    <location>
        <begin position="1334"/>
        <end position="1354"/>
    </location>
</feature>
<keyword evidence="21" id="KW-0233">DNA recombination</keyword>
<feature type="compositionally biased region" description="Basic and acidic residues" evidence="27">
    <location>
        <begin position="1186"/>
        <end position="1195"/>
    </location>
</feature>
<dbReference type="InterPro" id="IPR001841">
    <property type="entry name" value="Znf_RING"/>
</dbReference>
<keyword evidence="18" id="KW-0010">Activator</keyword>
<feature type="region of interest" description="Disordered" evidence="27">
    <location>
        <begin position="228"/>
        <end position="271"/>
    </location>
</feature>
<evidence type="ECO:0000256" key="21">
    <source>
        <dbReference type="ARBA" id="ARBA00023172"/>
    </source>
</evidence>
<feature type="domain" description="RING-type" evidence="28">
    <location>
        <begin position="25"/>
        <end position="64"/>
    </location>
</feature>
<dbReference type="InterPro" id="IPR036420">
    <property type="entry name" value="BRCT_dom_sf"/>
</dbReference>
<evidence type="ECO:0000256" key="19">
    <source>
        <dbReference type="ARBA" id="ARBA00023160"/>
    </source>
</evidence>
<feature type="compositionally biased region" description="Polar residues" evidence="27">
    <location>
        <begin position="998"/>
        <end position="1008"/>
    </location>
</feature>
<evidence type="ECO:0000256" key="4">
    <source>
        <dbReference type="ARBA" id="ARBA00022499"/>
    </source>
</evidence>
<dbReference type="Proteomes" id="UP000504615">
    <property type="component" value="Unplaced"/>
</dbReference>
<keyword evidence="8" id="KW-0677">Repeat</keyword>
<feature type="compositionally biased region" description="Polar residues" evidence="27">
    <location>
        <begin position="728"/>
        <end position="753"/>
    </location>
</feature>
<evidence type="ECO:0000256" key="26">
    <source>
        <dbReference type="PROSITE-ProRule" id="PRU00175"/>
    </source>
</evidence>
<evidence type="ECO:0000256" key="3">
    <source>
        <dbReference type="ARBA" id="ARBA00022454"/>
    </source>
</evidence>
<feature type="region of interest" description="Disordered" evidence="27">
    <location>
        <begin position="1180"/>
        <end position="1225"/>
    </location>
</feature>
<dbReference type="Gene3D" id="3.30.40.10">
    <property type="entry name" value="Zinc/RING finger domain, C3HC4 (zinc finger)"/>
    <property type="match status" value="1"/>
</dbReference>
<evidence type="ECO:0000313" key="30">
    <source>
        <dbReference type="Proteomes" id="UP000504615"/>
    </source>
</evidence>
<feature type="compositionally biased region" description="Basic and acidic residues" evidence="27">
    <location>
        <begin position="1009"/>
        <end position="1025"/>
    </location>
</feature>
<feature type="region of interest" description="Disordered" evidence="27">
    <location>
        <begin position="722"/>
        <end position="880"/>
    </location>
</feature>
<evidence type="ECO:0000256" key="24">
    <source>
        <dbReference type="ARBA" id="ARBA00023306"/>
    </source>
</evidence>
<protein>
    <recommendedName>
        <fullName evidence="25">RING-type E3 ubiquitin transferase BRCA1</fullName>
    </recommendedName>
</protein>
<feature type="compositionally biased region" description="Polar residues" evidence="27">
    <location>
        <begin position="1257"/>
        <end position="1270"/>
    </location>
</feature>
<dbReference type="GO" id="GO:0008270">
    <property type="term" value="F:zinc ion binding"/>
    <property type="evidence" value="ECO:0007669"/>
    <property type="project" value="UniProtKB-KW"/>
</dbReference>
<feature type="compositionally biased region" description="Polar residues" evidence="27">
    <location>
        <begin position="925"/>
        <end position="952"/>
    </location>
</feature>
<feature type="compositionally biased region" description="Polar residues" evidence="27">
    <location>
        <begin position="231"/>
        <end position="247"/>
    </location>
</feature>
<dbReference type="PANTHER" id="PTHR13763:SF0">
    <property type="entry name" value="BREAST CANCER TYPE 1 SUSCEPTIBILITY PROTEIN"/>
    <property type="match status" value="1"/>
</dbReference>
<keyword evidence="24" id="KW-0131">Cell cycle</keyword>
<keyword evidence="15" id="KW-0805">Transcription regulation</keyword>
<feature type="compositionally biased region" description="Basic and acidic residues" evidence="27">
    <location>
        <begin position="805"/>
        <end position="817"/>
    </location>
</feature>
<dbReference type="GO" id="GO:0005694">
    <property type="term" value="C:chromosome"/>
    <property type="evidence" value="ECO:0007669"/>
    <property type="project" value="UniProtKB-SubCell"/>
</dbReference>
<evidence type="ECO:0000256" key="16">
    <source>
        <dbReference type="ARBA" id="ARBA00023098"/>
    </source>
</evidence>
<feature type="compositionally biased region" description="Polar residues" evidence="27">
    <location>
        <begin position="377"/>
        <end position="389"/>
    </location>
</feature>
<dbReference type="GO" id="GO:0045944">
    <property type="term" value="P:positive regulation of transcription by RNA polymerase II"/>
    <property type="evidence" value="ECO:0007669"/>
    <property type="project" value="TreeGrafter"/>
</dbReference>
<keyword evidence="30" id="KW-1185">Reference proteome</keyword>
<feature type="compositionally biased region" description="Polar residues" evidence="27">
    <location>
        <begin position="849"/>
        <end position="867"/>
    </location>
</feature>
<evidence type="ECO:0000256" key="1">
    <source>
        <dbReference type="ARBA" id="ARBA00004123"/>
    </source>
</evidence>
<dbReference type="RefSeq" id="XP_011636406.1">
    <property type="nucleotide sequence ID" value="XM_011638104.2"/>
</dbReference>
<evidence type="ECO:0000259" key="29">
    <source>
        <dbReference type="PROSITE" id="PS50172"/>
    </source>
</evidence>
<comment type="subcellular location">
    <subcellularLocation>
        <location evidence="2">Chromosome</location>
    </subcellularLocation>
    <subcellularLocation>
        <location evidence="1">Nucleus</location>
    </subcellularLocation>
</comment>
<keyword evidence="11" id="KW-0276">Fatty acid metabolism</keyword>
<dbReference type="InterPro" id="IPR011364">
    <property type="entry name" value="BRCA1"/>
</dbReference>
<dbReference type="GO" id="GO:0031436">
    <property type="term" value="C:BRCA1-BARD1 complex"/>
    <property type="evidence" value="ECO:0007669"/>
    <property type="project" value="TreeGrafter"/>
</dbReference>
<evidence type="ECO:0000256" key="12">
    <source>
        <dbReference type="ARBA" id="ARBA00022833"/>
    </source>
</evidence>
<evidence type="ECO:0000256" key="13">
    <source>
        <dbReference type="ARBA" id="ARBA00022843"/>
    </source>
</evidence>
<feature type="region of interest" description="Disordered" evidence="27">
    <location>
        <begin position="353"/>
        <end position="389"/>
    </location>
</feature>
<evidence type="ECO:0000256" key="6">
    <source>
        <dbReference type="ARBA" id="ARBA00022553"/>
    </source>
</evidence>
<evidence type="ECO:0000256" key="22">
    <source>
        <dbReference type="ARBA" id="ARBA00023204"/>
    </source>
</evidence>
<keyword evidence="12" id="KW-0862">Zinc</keyword>
<dbReference type="GO" id="GO:0004842">
    <property type="term" value="F:ubiquitin-protein transferase activity"/>
    <property type="evidence" value="ECO:0007669"/>
    <property type="project" value="InterPro"/>
</dbReference>
<feature type="region of interest" description="Disordered" evidence="27">
    <location>
        <begin position="992"/>
        <end position="1047"/>
    </location>
</feature>
<evidence type="ECO:0000256" key="20">
    <source>
        <dbReference type="ARBA" id="ARBA00023163"/>
    </source>
</evidence>
<dbReference type="PROSITE" id="PS00518">
    <property type="entry name" value="ZF_RING_1"/>
    <property type="match status" value="1"/>
</dbReference>
<dbReference type="InterPro" id="IPR017907">
    <property type="entry name" value="Znf_RING_CS"/>
</dbReference>
<keyword evidence="6" id="KW-0597">Phosphoprotein</keyword>
<dbReference type="InterPro" id="IPR031099">
    <property type="entry name" value="BRCA1-associated"/>
</dbReference>
<keyword evidence="9" id="KW-0227">DNA damage</keyword>
<dbReference type="GO" id="GO:0000724">
    <property type="term" value="P:double-strand break repair via homologous recombination"/>
    <property type="evidence" value="ECO:0007669"/>
    <property type="project" value="TreeGrafter"/>
</dbReference>
<keyword evidence="4" id="KW-1017">Isopeptide bond</keyword>
<evidence type="ECO:0000256" key="8">
    <source>
        <dbReference type="ARBA" id="ARBA00022737"/>
    </source>
</evidence>
<evidence type="ECO:0000313" key="31">
    <source>
        <dbReference type="RefSeq" id="XP_011636406.1"/>
    </source>
</evidence>
<proteinExistence type="predicted"/>
<feature type="domain" description="BRCT" evidence="29">
    <location>
        <begin position="1528"/>
        <end position="1625"/>
    </location>
</feature>
<evidence type="ECO:0000256" key="27">
    <source>
        <dbReference type="SAM" id="MobiDB-lite"/>
    </source>
</evidence>
<feature type="compositionally biased region" description="Basic and acidic residues" evidence="27">
    <location>
        <begin position="248"/>
        <end position="264"/>
    </location>
</feature>
<dbReference type="GO" id="GO:0006633">
    <property type="term" value="P:fatty acid biosynthetic process"/>
    <property type="evidence" value="ECO:0007669"/>
    <property type="project" value="UniProtKB-KW"/>
</dbReference>
<evidence type="ECO:0000256" key="15">
    <source>
        <dbReference type="ARBA" id="ARBA00023015"/>
    </source>
</evidence>
<dbReference type="InterPro" id="IPR001357">
    <property type="entry name" value="BRCT_dom"/>
</dbReference>
<dbReference type="KEGG" id="pbar:105426732"/>
<name>A0A6I9W4T3_9HYME</name>
<feature type="compositionally biased region" description="Polar residues" evidence="27">
    <location>
        <begin position="353"/>
        <end position="365"/>
    </location>
</feature>
<evidence type="ECO:0000256" key="18">
    <source>
        <dbReference type="ARBA" id="ARBA00023159"/>
    </source>
</evidence>
<keyword evidence="20" id="KW-0804">Transcription</keyword>
<dbReference type="SUPFAM" id="SSF52113">
    <property type="entry name" value="BRCT domain"/>
    <property type="match status" value="2"/>
</dbReference>
<keyword evidence="10 26" id="KW-0863">Zinc-finger</keyword>
<evidence type="ECO:0000256" key="11">
    <source>
        <dbReference type="ARBA" id="ARBA00022832"/>
    </source>
</evidence>
<feature type="compositionally biased region" description="Low complexity" evidence="27">
    <location>
        <begin position="830"/>
        <end position="840"/>
    </location>
</feature>
<keyword evidence="7" id="KW-0479">Metal-binding</keyword>
<reference evidence="31" key="1">
    <citation type="submission" date="2025-08" db="UniProtKB">
        <authorList>
            <consortium name="RefSeq"/>
        </authorList>
    </citation>
    <scope>IDENTIFICATION</scope>
</reference>
<feature type="region of interest" description="Disordered" evidence="27">
    <location>
        <begin position="918"/>
        <end position="975"/>
    </location>
</feature>
<dbReference type="SUPFAM" id="SSF57850">
    <property type="entry name" value="RING/U-box"/>
    <property type="match status" value="1"/>
</dbReference>
<dbReference type="GO" id="GO:0070531">
    <property type="term" value="C:BRCA1-A complex"/>
    <property type="evidence" value="ECO:0007669"/>
    <property type="project" value="TreeGrafter"/>
</dbReference>
<keyword evidence="16" id="KW-0443">Lipid metabolism</keyword>
<feature type="compositionally biased region" description="Polar residues" evidence="27">
    <location>
        <begin position="1026"/>
        <end position="1035"/>
    </location>
</feature>
<keyword evidence="13" id="KW-0832">Ubl conjugation</keyword>
<feature type="compositionally biased region" description="Acidic residues" evidence="27">
    <location>
        <begin position="777"/>
        <end position="790"/>
    </location>
</feature>
<evidence type="ECO:0000256" key="2">
    <source>
        <dbReference type="ARBA" id="ARBA00004286"/>
    </source>
</evidence>
<evidence type="ECO:0000259" key="28">
    <source>
        <dbReference type="PROSITE" id="PS50089"/>
    </source>
</evidence>
<keyword evidence="22" id="KW-0234">DNA repair</keyword>
<dbReference type="GO" id="GO:0003677">
    <property type="term" value="F:DNA binding"/>
    <property type="evidence" value="ECO:0007669"/>
    <property type="project" value="UniProtKB-KW"/>
</dbReference>
<evidence type="ECO:0000256" key="7">
    <source>
        <dbReference type="ARBA" id="ARBA00022723"/>
    </source>
</evidence>
<dbReference type="SMART" id="SM00184">
    <property type="entry name" value="RING"/>
    <property type="match status" value="1"/>
</dbReference>
<feature type="region of interest" description="Disordered" evidence="27">
    <location>
        <begin position="633"/>
        <end position="657"/>
    </location>
</feature>
<feature type="region of interest" description="Disordered" evidence="27">
    <location>
        <begin position="1257"/>
        <end position="1293"/>
    </location>
</feature>
<accession>A0A6I9W4T3</accession>
<keyword evidence="17" id="KW-0238">DNA-binding</keyword>
<dbReference type="Pfam" id="PF00533">
    <property type="entry name" value="BRCT"/>
    <property type="match status" value="1"/>
</dbReference>
<dbReference type="PRINTS" id="PR00493">
    <property type="entry name" value="BRSTCANCERI"/>
</dbReference>
<dbReference type="Gene3D" id="3.40.50.10190">
    <property type="entry name" value="BRCT domain"/>
    <property type="match status" value="2"/>
</dbReference>
<dbReference type="OrthoDB" id="6105938at2759"/>